<feature type="domain" description="Nucleotide modification associated" evidence="1">
    <location>
        <begin position="3"/>
        <end position="180"/>
    </location>
</feature>
<gene>
    <name evidence="2" type="ORF">LK3_44</name>
</gene>
<accession>A0A2D0W8U5</accession>
<reference evidence="2" key="1">
    <citation type="submission" date="2016-10" db="EMBL/GenBank/DDBJ databases">
        <title>vB_BbrS_LK3 siphovirus of Bordetella bronchiseptica: our friend or foe?</title>
        <authorList>
            <person name="Petrovic A."/>
            <person name="Doffkay Z."/>
            <person name="Rakhely G."/>
            <person name="Knezevic P."/>
        </authorList>
    </citation>
    <scope>NUCLEOTIDE SEQUENCE [LARGE SCALE GENOMIC DNA]</scope>
</reference>
<evidence type="ECO:0000259" key="1">
    <source>
        <dbReference type="Pfam" id="PF18757"/>
    </source>
</evidence>
<organism evidence="2">
    <name type="scientific">Bordetella phage LK3</name>
    <dbReference type="NCBI Taxonomy" id="1926943"/>
    <lineage>
        <taxon>Viruses</taxon>
        <taxon>Duplodnaviria</taxon>
        <taxon>Heunggongvirae</taxon>
        <taxon>Uroviricota</taxon>
        <taxon>Caudoviricetes</taxon>
        <taxon>Mesyanzhinovviridae</taxon>
        <taxon>Rabinowitzvirinae</taxon>
        <taxon>Vojvodinavirus</taxon>
        <taxon>Vojvodinavirus CN1</taxon>
        <taxon>Bordetella virus CN1</taxon>
    </lineage>
</organism>
<dbReference type="InterPro" id="IPR040835">
    <property type="entry name" value="Nmad5"/>
</dbReference>
<evidence type="ECO:0000313" key="2">
    <source>
        <dbReference type="EMBL" id="APL99075.1"/>
    </source>
</evidence>
<dbReference type="Pfam" id="PF18757">
    <property type="entry name" value="Nmad5"/>
    <property type="match status" value="1"/>
</dbReference>
<name>A0A2D0W8U5_9CAUD</name>
<proteinExistence type="predicted"/>
<sequence length="187" mass="20942">MAVRLTKFLREQILTAVLKHAFEAREKALEAEKFALGDAVYNDIYPEPLRKQMAALPDGFLPTDSDVKVQFEGQRFTHVYFGERRRIAKSHEYSAARVYDAKHPLTARFDAWKKAQDDLDAEKSKAKSSAEAVLGSVTTVKKLIEVWPEVEQFARPFAVESPSRAIALPIKDLNKSLGLPPTVAATV</sequence>
<dbReference type="Proteomes" id="UP000241389">
    <property type="component" value="Segment"/>
</dbReference>
<dbReference type="EMBL" id="KX961385">
    <property type="protein sequence ID" value="APL99075.1"/>
    <property type="molecule type" value="Genomic_DNA"/>
</dbReference>
<protein>
    <recommendedName>
        <fullName evidence="1">Nucleotide modification associated domain-containing protein</fullName>
    </recommendedName>
</protein>